<evidence type="ECO:0000313" key="9">
    <source>
        <dbReference type="Proteomes" id="UP000292554"/>
    </source>
</evidence>
<keyword evidence="4 6" id="KW-0520">NAD</keyword>
<comment type="catalytic activity">
    <reaction evidence="6">
        <text>2 a quinone + NADH + H(+) = 2 a 1,4-benzosemiquinone + NAD(+)</text>
        <dbReference type="Rhea" id="RHEA:65952"/>
        <dbReference type="ChEBI" id="CHEBI:15378"/>
        <dbReference type="ChEBI" id="CHEBI:57540"/>
        <dbReference type="ChEBI" id="CHEBI:57945"/>
        <dbReference type="ChEBI" id="CHEBI:132124"/>
        <dbReference type="ChEBI" id="CHEBI:134225"/>
    </reaction>
</comment>
<evidence type="ECO:0000313" key="8">
    <source>
        <dbReference type="EMBL" id="TCI05448.1"/>
    </source>
</evidence>
<comment type="caution">
    <text evidence="8">The sequence shown here is derived from an EMBL/GenBank/DDBJ whole genome shotgun (WGS) entry which is preliminary data.</text>
</comment>
<accession>A0ABY2AQH2</accession>
<dbReference type="SUPFAM" id="SSF52218">
    <property type="entry name" value="Flavoproteins"/>
    <property type="match status" value="1"/>
</dbReference>
<dbReference type="Pfam" id="PF02525">
    <property type="entry name" value="Flavodoxin_2"/>
    <property type="match status" value="1"/>
</dbReference>
<evidence type="ECO:0000256" key="5">
    <source>
        <dbReference type="ARBA" id="ARBA00048542"/>
    </source>
</evidence>
<gene>
    <name evidence="6" type="primary">azoR</name>
    <name evidence="8" type="ORF">EZV61_05725</name>
</gene>
<dbReference type="InterPro" id="IPR003680">
    <property type="entry name" value="Flavodoxin_fold"/>
</dbReference>
<dbReference type="PANTHER" id="PTHR43741">
    <property type="entry name" value="FMN-DEPENDENT NADH-AZOREDUCTASE 1"/>
    <property type="match status" value="1"/>
</dbReference>
<dbReference type="Gene3D" id="3.40.50.360">
    <property type="match status" value="1"/>
</dbReference>
<dbReference type="InterPro" id="IPR029039">
    <property type="entry name" value="Flavoprotein-like_sf"/>
</dbReference>
<comment type="function">
    <text evidence="6">Quinone reductase that provides resistance to thiol-specific stress caused by electrophilic quinones.</text>
</comment>
<keyword evidence="1 6" id="KW-0285">Flavoprotein</keyword>
<comment type="subunit">
    <text evidence="6">Homodimer.</text>
</comment>
<feature type="binding site" evidence="6">
    <location>
        <begin position="96"/>
        <end position="99"/>
    </location>
    <ligand>
        <name>FMN</name>
        <dbReference type="ChEBI" id="CHEBI:58210"/>
    </ligand>
</feature>
<comment type="similarity">
    <text evidence="6">Belongs to the azoreductase type 1 family.</text>
</comment>
<evidence type="ECO:0000256" key="4">
    <source>
        <dbReference type="ARBA" id="ARBA00023027"/>
    </source>
</evidence>
<dbReference type="InterPro" id="IPR050104">
    <property type="entry name" value="FMN-dep_NADH:Q_OxRdtase_AzoR1"/>
</dbReference>
<dbReference type="RefSeq" id="WP_131414592.1">
    <property type="nucleotide sequence ID" value="NZ_SJXE01000001.1"/>
</dbReference>
<evidence type="ECO:0000256" key="3">
    <source>
        <dbReference type="ARBA" id="ARBA00023002"/>
    </source>
</evidence>
<protein>
    <recommendedName>
        <fullName evidence="6">FMN dependent NADH:quinone oxidoreductase</fullName>
        <ecNumber evidence="6">1.6.5.-</ecNumber>
    </recommendedName>
    <alternativeName>
        <fullName evidence="6">Azo-dye reductase</fullName>
    </alternativeName>
    <alternativeName>
        <fullName evidence="6">FMN-dependent NADH-azo compound oxidoreductase</fullName>
    </alternativeName>
    <alternativeName>
        <fullName evidence="6">FMN-dependent NADH-azoreductase</fullName>
        <ecNumber evidence="6">1.7.1.17</ecNumber>
    </alternativeName>
</protein>
<keyword evidence="3 6" id="KW-0560">Oxidoreductase</keyword>
<comment type="function">
    <text evidence="6">Also exhibits azoreductase activity. Catalyzes the reductive cleavage of the azo bond in aromatic azo compounds to the corresponding amines.</text>
</comment>
<evidence type="ECO:0000256" key="2">
    <source>
        <dbReference type="ARBA" id="ARBA00022643"/>
    </source>
</evidence>
<organism evidence="8 9">
    <name type="scientific">Corallincola luteus</name>
    <dbReference type="NCBI Taxonomy" id="1775177"/>
    <lineage>
        <taxon>Bacteria</taxon>
        <taxon>Pseudomonadati</taxon>
        <taxon>Pseudomonadota</taxon>
        <taxon>Gammaproteobacteria</taxon>
        <taxon>Alteromonadales</taxon>
        <taxon>Psychromonadaceae</taxon>
        <taxon>Corallincola</taxon>
    </lineage>
</organism>
<dbReference type="InterPro" id="IPR023048">
    <property type="entry name" value="NADH:quinone_OxRdtase_FMN_depd"/>
</dbReference>
<evidence type="ECO:0000259" key="7">
    <source>
        <dbReference type="Pfam" id="PF02525"/>
    </source>
</evidence>
<proteinExistence type="inferred from homology"/>
<feature type="domain" description="Flavodoxin-like fold" evidence="7">
    <location>
        <begin position="2"/>
        <end position="197"/>
    </location>
</feature>
<keyword evidence="9" id="KW-1185">Reference proteome</keyword>
<feature type="binding site" evidence="6">
    <location>
        <begin position="140"/>
        <end position="143"/>
    </location>
    <ligand>
        <name>FMN</name>
        <dbReference type="ChEBI" id="CHEBI:58210"/>
    </ligand>
</feature>
<dbReference type="EC" id="1.6.5.-" evidence="6"/>
<dbReference type="EC" id="1.7.1.17" evidence="6"/>
<dbReference type="EMBL" id="SJXE01000001">
    <property type="protein sequence ID" value="TCI05448.1"/>
    <property type="molecule type" value="Genomic_DNA"/>
</dbReference>
<evidence type="ECO:0000256" key="1">
    <source>
        <dbReference type="ARBA" id="ARBA00022630"/>
    </source>
</evidence>
<comment type="catalytic activity">
    <reaction evidence="5">
        <text>N,N-dimethyl-1,4-phenylenediamine + anthranilate + 2 NAD(+) = 2-(4-dimethylaminophenyl)diazenylbenzoate + 2 NADH + 2 H(+)</text>
        <dbReference type="Rhea" id="RHEA:55872"/>
        <dbReference type="ChEBI" id="CHEBI:15378"/>
        <dbReference type="ChEBI" id="CHEBI:15783"/>
        <dbReference type="ChEBI" id="CHEBI:16567"/>
        <dbReference type="ChEBI" id="CHEBI:57540"/>
        <dbReference type="ChEBI" id="CHEBI:57945"/>
        <dbReference type="ChEBI" id="CHEBI:71579"/>
        <dbReference type="EC" id="1.7.1.17"/>
    </reaction>
    <physiologicalReaction direction="right-to-left" evidence="5">
        <dbReference type="Rhea" id="RHEA:55874"/>
    </physiologicalReaction>
</comment>
<reference evidence="8 9" key="1">
    <citation type="submission" date="2019-02" db="EMBL/GenBank/DDBJ databases">
        <title>Corallincola luteus sp. nov., a marine bacterium isolated from surface sediment of Bohai Sea in China.</title>
        <authorList>
            <person name="Ren Q."/>
        </authorList>
    </citation>
    <scope>NUCLEOTIDE SEQUENCE [LARGE SCALE GENOMIC DNA]</scope>
    <source>
        <strain evidence="8 9">DASS28</strain>
    </source>
</reference>
<feature type="binding site" evidence="6">
    <location>
        <position position="10"/>
    </location>
    <ligand>
        <name>FMN</name>
        <dbReference type="ChEBI" id="CHEBI:58210"/>
    </ligand>
</feature>
<name>A0ABY2AQH2_9GAMM</name>
<dbReference type="PANTHER" id="PTHR43741:SF2">
    <property type="entry name" value="FMN-DEPENDENT NADH:QUINONE OXIDOREDUCTASE"/>
    <property type="match status" value="1"/>
</dbReference>
<evidence type="ECO:0000256" key="6">
    <source>
        <dbReference type="HAMAP-Rule" id="MF_01216"/>
    </source>
</evidence>
<feature type="binding site" evidence="6">
    <location>
        <begin position="16"/>
        <end position="18"/>
    </location>
    <ligand>
        <name>FMN</name>
        <dbReference type="ChEBI" id="CHEBI:58210"/>
    </ligand>
</feature>
<dbReference type="Proteomes" id="UP000292554">
    <property type="component" value="Unassembled WGS sequence"/>
</dbReference>
<sequence length="203" mass="21908">MKKLLVLNNSILAEQSQSSQLTHHYVEKWLAAHADGVVISRDLGLEPIPHLDGKMLSAWSTPVEERSPEQRQLALISDQLIEELMAADEVVVGMPMYNFGVPSGFKAWIDHIARAGVTFRYTESGPEGLLNNTKVIVAATRGGLYAGTEKDTQTRYLTDVLAFLGLTDVAFVYAEGLAMGADGAAEALTHAKTALTELAGSSH</sequence>
<comment type="cofactor">
    <cofactor evidence="6">
        <name>FMN</name>
        <dbReference type="ChEBI" id="CHEBI:58210"/>
    </cofactor>
    <text evidence="6">Binds 1 FMN per subunit.</text>
</comment>
<keyword evidence="2 6" id="KW-0288">FMN</keyword>
<dbReference type="HAMAP" id="MF_01216">
    <property type="entry name" value="Azoreductase_type1"/>
    <property type="match status" value="1"/>
</dbReference>